<protein>
    <submittedName>
        <fullName evidence="2">Uncharacterized protein</fullName>
    </submittedName>
</protein>
<name>A0A9P8XSZ5_9PEZI</name>
<dbReference type="GeneID" id="70187194"/>
<proteinExistence type="predicted"/>
<feature type="region of interest" description="Disordered" evidence="1">
    <location>
        <begin position="78"/>
        <end position="155"/>
    </location>
</feature>
<evidence type="ECO:0000313" key="2">
    <source>
        <dbReference type="EMBL" id="KAH7010678.1"/>
    </source>
</evidence>
<dbReference type="AlphaFoldDB" id="A0A9P8XSZ5"/>
<accession>A0A9P8XSZ5</accession>
<gene>
    <name evidence="2" type="ORF">B0I36DRAFT_356580</name>
</gene>
<evidence type="ECO:0000256" key="1">
    <source>
        <dbReference type="SAM" id="MobiDB-lite"/>
    </source>
</evidence>
<sequence length="155" mass="17169">MVRTKQTARKSTGRRVPQQDKDIFLSDVQRLLEHEPKVLALILMKNISEDKGNGLCGEMLRRYGRPKVGDLLKQVLEDPESAKSATLGSATLKAASTERSDGNDKFDQNNASNRSDSHSGDTGESSDEDVVFVSAKRVSESRSDERPYKRSRGNS</sequence>
<dbReference type="Proteomes" id="UP000756346">
    <property type="component" value="Unassembled WGS sequence"/>
</dbReference>
<reference evidence="2" key="1">
    <citation type="journal article" date="2021" name="Nat. Commun.">
        <title>Genetic determinants of endophytism in the Arabidopsis root mycobiome.</title>
        <authorList>
            <person name="Mesny F."/>
            <person name="Miyauchi S."/>
            <person name="Thiergart T."/>
            <person name="Pickel B."/>
            <person name="Atanasova L."/>
            <person name="Karlsson M."/>
            <person name="Huettel B."/>
            <person name="Barry K.W."/>
            <person name="Haridas S."/>
            <person name="Chen C."/>
            <person name="Bauer D."/>
            <person name="Andreopoulos W."/>
            <person name="Pangilinan J."/>
            <person name="LaButti K."/>
            <person name="Riley R."/>
            <person name="Lipzen A."/>
            <person name="Clum A."/>
            <person name="Drula E."/>
            <person name="Henrissat B."/>
            <person name="Kohler A."/>
            <person name="Grigoriev I.V."/>
            <person name="Martin F.M."/>
            <person name="Hacquard S."/>
        </authorList>
    </citation>
    <scope>NUCLEOTIDE SEQUENCE</scope>
    <source>
        <strain evidence="2">MPI-CAGE-CH-0230</strain>
    </source>
</reference>
<dbReference type="EMBL" id="JAGTJQ010000017">
    <property type="protein sequence ID" value="KAH7010678.1"/>
    <property type="molecule type" value="Genomic_DNA"/>
</dbReference>
<comment type="caution">
    <text evidence="2">The sequence shown here is derived from an EMBL/GenBank/DDBJ whole genome shotgun (WGS) entry which is preliminary data.</text>
</comment>
<evidence type="ECO:0000313" key="3">
    <source>
        <dbReference type="Proteomes" id="UP000756346"/>
    </source>
</evidence>
<dbReference type="RefSeq" id="XP_046004209.1">
    <property type="nucleotide sequence ID" value="XM_046157648.1"/>
</dbReference>
<keyword evidence="3" id="KW-1185">Reference proteome</keyword>
<feature type="compositionally biased region" description="Basic and acidic residues" evidence="1">
    <location>
        <begin position="96"/>
        <end position="107"/>
    </location>
</feature>
<feature type="compositionally biased region" description="Basic and acidic residues" evidence="1">
    <location>
        <begin position="137"/>
        <end position="148"/>
    </location>
</feature>
<organism evidence="2 3">
    <name type="scientific">Microdochium trichocladiopsis</name>
    <dbReference type="NCBI Taxonomy" id="1682393"/>
    <lineage>
        <taxon>Eukaryota</taxon>
        <taxon>Fungi</taxon>
        <taxon>Dikarya</taxon>
        <taxon>Ascomycota</taxon>
        <taxon>Pezizomycotina</taxon>
        <taxon>Sordariomycetes</taxon>
        <taxon>Xylariomycetidae</taxon>
        <taxon>Xylariales</taxon>
        <taxon>Microdochiaceae</taxon>
        <taxon>Microdochium</taxon>
    </lineage>
</organism>